<dbReference type="GeneID" id="108494712"/>
<feature type="region of interest" description="Disordered" evidence="1">
    <location>
        <begin position="358"/>
        <end position="380"/>
    </location>
</feature>
<evidence type="ECO:0000256" key="1">
    <source>
        <dbReference type="SAM" id="MobiDB-lite"/>
    </source>
</evidence>
<dbReference type="OrthoDB" id="9219313at2759"/>
<gene>
    <name evidence="3" type="primary">LOC108494712</name>
</gene>
<dbReference type="AlphaFoldDB" id="A0A6J0GSE5"/>
<evidence type="ECO:0000313" key="3">
    <source>
        <dbReference type="RefSeq" id="XP_017665013.1"/>
    </source>
</evidence>
<dbReference type="Proteomes" id="UP000504624">
    <property type="component" value="Unplaced"/>
</dbReference>
<accession>A0A6J0GSE5</accession>
<organism evidence="2 3">
    <name type="scientific">Lepidothrix coronata</name>
    <name type="common">blue-crowned manakin</name>
    <dbReference type="NCBI Taxonomy" id="321398"/>
    <lineage>
        <taxon>Eukaryota</taxon>
        <taxon>Metazoa</taxon>
        <taxon>Chordata</taxon>
        <taxon>Craniata</taxon>
        <taxon>Vertebrata</taxon>
        <taxon>Euteleostomi</taxon>
        <taxon>Archelosauria</taxon>
        <taxon>Archosauria</taxon>
        <taxon>Dinosauria</taxon>
        <taxon>Saurischia</taxon>
        <taxon>Theropoda</taxon>
        <taxon>Coelurosauria</taxon>
        <taxon>Aves</taxon>
        <taxon>Neognathae</taxon>
        <taxon>Neoaves</taxon>
        <taxon>Telluraves</taxon>
        <taxon>Australaves</taxon>
        <taxon>Passeriformes</taxon>
        <taxon>Pipridae</taxon>
        <taxon>Lepidothrix</taxon>
    </lineage>
</organism>
<sequence>MQVAMEGAKLSQWPAQAQLAFAGPLLRMPRRQVRSQSPVTGPAHFPLRATHVVGPVATTAQPSGSWKSWTPGHFETHLPGECVRVQSIILGCKLLKASSSSCPKPHFEVDTDDEDSWGLSDVFCDPQVVNSFLPGSRKTDSGAVLDSTKDAASSFFAGAGLWESSGSLLSAELSQPTASTGLAVPQDASLAWQWDSGAAVVGPPCDLLQQCLWAAGITEQLLEAEAKQDLGRFQPQVALSSTLQLCPADVRGLQPPTGHPHQKGNIQPFQQHPGPFSGLQGPGGTLAMGPSQVWGQQVMAQPAQQVVFLQQVPQGIVPQGKQPFPGPPSCVLGSPQGQPVSVLLPLVPLAHVPTALPHSAARSSHPHQHPGAAAPRHSSALAPKAGGVELWHSKSCQSQEPKQETELFYLLF</sequence>
<protein>
    <submittedName>
        <fullName evidence="3">Glioma tumor suppressor candidate region gene 1 protein-like isoform X1</fullName>
    </submittedName>
</protein>
<proteinExistence type="predicted"/>
<dbReference type="RefSeq" id="XP_017665013.1">
    <property type="nucleotide sequence ID" value="XM_017809524.1"/>
</dbReference>
<reference evidence="3" key="1">
    <citation type="submission" date="2025-08" db="UniProtKB">
        <authorList>
            <consortium name="RefSeq"/>
        </authorList>
    </citation>
    <scope>IDENTIFICATION</scope>
</reference>
<name>A0A6J0GSE5_9PASS</name>
<keyword evidence="2" id="KW-1185">Reference proteome</keyword>
<evidence type="ECO:0000313" key="2">
    <source>
        <dbReference type="Proteomes" id="UP000504624"/>
    </source>
</evidence>